<dbReference type="SUPFAM" id="SSF52540">
    <property type="entry name" value="P-loop containing nucleoside triphosphate hydrolases"/>
    <property type="match status" value="1"/>
</dbReference>
<evidence type="ECO:0000259" key="4">
    <source>
        <dbReference type="Pfam" id="PF00005"/>
    </source>
</evidence>
<gene>
    <name evidence="5" type="ORF">METZ01_LOCUS481423</name>
</gene>
<keyword evidence="2" id="KW-0813">Transport</keyword>
<feature type="non-terminal residue" evidence="5">
    <location>
        <position position="65"/>
    </location>
</feature>
<evidence type="ECO:0000256" key="3">
    <source>
        <dbReference type="ARBA" id="ARBA00022970"/>
    </source>
</evidence>
<accession>A0A383C940</accession>
<dbReference type="InterPro" id="IPR052156">
    <property type="entry name" value="BCAA_Transport_ATP-bd_LivF"/>
</dbReference>
<dbReference type="PANTHER" id="PTHR43820:SF4">
    <property type="entry name" value="HIGH-AFFINITY BRANCHED-CHAIN AMINO ACID TRANSPORT ATP-BINDING PROTEIN LIVF"/>
    <property type="match status" value="1"/>
</dbReference>
<dbReference type="PANTHER" id="PTHR43820">
    <property type="entry name" value="HIGH-AFFINITY BRANCHED-CHAIN AMINO ACID TRANSPORT ATP-BINDING PROTEIN LIVF"/>
    <property type="match status" value="1"/>
</dbReference>
<evidence type="ECO:0000313" key="5">
    <source>
        <dbReference type="EMBL" id="SVE28569.1"/>
    </source>
</evidence>
<organism evidence="5">
    <name type="scientific">marine metagenome</name>
    <dbReference type="NCBI Taxonomy" id="408172"/>
    <lineage>
        <taxon>unclassified sequences</taxon>
        <taxon>metagenomes</taxon>
        <taxon>ecological metagenomes</taxon>
    </lineage>
</organism>
<dbReference type="Pfam" id="PF00005">
    <property type="entry name" value="ABC_tran"/>
    <property type="match status" value="1"/>
</dbReference>
<feature type="domain" description="ABC transporter" evidence="4">
    <location>
        <begin position="16"/>
        <end position="64"/>
    </location>
</feature>
<sequence>MAIENLHAGYGETVVLEAINLAVEPGASVSILGRNGVGKTTLLETVMGHTDRHAGSILLMGDRID</sequence>
<evidence type="ECO:0000256" key="1">
    <source>
        <dbReference type="ARBA" id="ARBA00005417"/>
    </source>
</evidence>
<evidence type="ECO:0000256" key="2">
    <source>
        <dbReference type="ARBA" id="ARBA00022448"/>
    </source>
</evidence>
<reference evidence="5" key="1">
    <citation type="submission" date="2018-05" db="EMBL/GenBank/DDBJ databases">
        <authorList>
            <person name="Lanie J.A."/>
            <person name="Ng W.-L."/>
            <person name="Kazmierczak K.M."/>
            <person name="Andrzejewski T.M."/>
            <person name="Davidsen T.M."/>
            <person name="Wayne K.J."/>
            <person name="Tettelin H."/>
            <person name="Glass J.I."/>
            <person name="Rusch D."/>
            <person name="Podicherti R."/>
            <person name="Tsui H.-C.T."/>
            <person name="Winkler M.E."/>
        </authorList>
    </citation>
    <scope>NUCLEOTIDE SEQUENCE</scope>
</reference>
<dbReference type="GO" id="GO:0015658">
    <property type="term" value="F:branched-chain amino acid transmembrane transporter activity"/>
    <property type="evidence" value="ECO:0007669"/>
    <property type="project" value="TreeGrafter"/>
</dbReference>
<dbReference type="GO" id="GO:0016887">
    <property type="term" value="F:ATP hydrolysis activity"/>
    <property type="evidence" value="ECO:0007669"/>
    <property type="project" value="InterPro"/>
</dbReference>
<keyword evidence="3" id="KW-0029">Amino-acid transport</keyword>
<dbReference type="AlphaFoldDB" id="A0A383C940"/>
<dbReference type="InterPro" id="IPR003439">
    <property type="entry name" value="ABC_transporter-like_ATP-bd"/>
</dbReference>
<proteinExistence type="inferred from homology"/>
<dbReference type="GO" id="GO:0005524">
    <property type="term" value="F:ATP binding"/>
    <property type="evidence" value="ECO:0007669"/>
    <property type="project" value="InterPro"/>
</dbReference>
<dbReference type="EMBL" id="UINC01206782">
    <property type="protein sequence ID" value="SVE28569.1"/>
    <property type="molecule type" value="Genomic_DNA"/>
</dbReference>
<name>A0A383C940_9ZZZZ</name>
<dbReference type="Gene3D" id="3.40.50.300">
    <property type="entry name" value="P-loop containing nucleotide triphosphate hydrolases"/>
    <property type="match status" value="1"/>
</dbReference>
<dbReference type="GO" id="GO:0015807">
    <property type="term" value="P:L-amino acid transport"/>
    <property type="evidence" value="ECO:0007669"/>
    <property type="project" value="TreeGrafter"/>
</dbReference>
<protein>
    <recommendedName>
        <fullName evidence="4">ABC transporter domain-containing protein</fullName>
    </recommendedName>
</protein>
<dbReference type="InterPro" id="IPR027417">
    <property type="entry name" value="P-loop_NTPase"/>
</dbReference>
<comment type="similarity">
    <text evidence="1">Belongs to the ABC transporter superfamily.</text>
</comment>